<dbReference type="GO" id="GO:0004672">
    <property type="term" value="F:protein kinase activity"/>
    <property type="evidence" value="ECO:0007669"/>
    <property type="project" value="InterPro"/>
</dbReference>
<dbReference type="PANTHER" id="PTHR47976">
    <property type="entry name" value="G-TYPE LECTIN S-RECEPTOR-LIKE SERINE/THREONINE-PROTEIN KINASE SD2-5"/>
    <property type="match status" value="1"/>
</dbReference>
<dbReference type="EMBL" id="JAHRHJ020000003">
    <property type="protein sequence ID" value="KAH9321565.1"/>
    <property type="molecule type" value="Genomic_DNA"/>
</dbReference>
<dbReference type="Proteomes" id="UP000824469">
    <property type="component" value="Unassembled WGS sequence"/>
</dbReference>
<evidence type="ECO:0000313" key="4">
    <source>
        <dbReference type="Proteomes" id="UP000824469"/>
    </source>
</evidence>
<reference evidence="3 4" key="1">
    <citation type="journal article" date="2021" name="Nat. Plants">
        <title>The Taxus genome provides insights into paclitaxel biosynthesis.</title>
        <authorList>
            <person name="Xiong X."/>
            <person name="Gou J."/>
            <person name="Liao Q."/>
            <person name="Li Y."/>
            <person name="Zhou Q."/>
            <person name="Bi G."/>
            <person name="Li C."/>
            <person name="Du R."/>
            <person name="Wang X."/>
            <person name="Sun T."/>
            <person name="Guo L."/>
            <person name="Liang H."/>
            <person name="Lu P."/>
            <person name="Wu Y."/>
            <person name="Zhang Z."/>
            <person name="Ro D.K."/>
            <person name="Shang Y."/>
            <person name="Huang S."/>
            <person name="Yan J."/>
        </authorList>
    </citation>
    <scope>NUCLEOTIDE SEQUENCE [LARGE SCALE GENOMIC DNA]</scope>
    <source>
        <strain evidence="3">Ta-2019</strain>
    </source>
</reference>
<feature type="non-terminal residue" evidence="3">
    <location>
        <position position="81"/>
    </location>
</feature>
<dbReference type="InterPro" id="IPR001245">
    <property type="entry name" value="Ser-Thr/Tyr_kinase_cat_dom"/>
</dbReference>
<evidence type="ECO:0000313" key="3">
    <source>
        <dbReference type="EMBL" id="KAH9321565.1"/>
    </source>
</evidence>
<gene>
    <name evidence="3" type="ORF">KI387_016204</name>
</gene>
<dbReference type="SUPFAM" id="SSF56112">
    <property type="entry name" value="Protein kinase-like (PK-like)"/>
    <property type="match status" value="1"/>
</dbReference>
<dbReference type="Pfam" id="PF07714">
    <property type="entry name" value="PK_Tyr_Ser-Thr"/>
    <property type="match status" value="1"/>
</dbReference>
<feature type="domain" description="Serine-threonine/tyrosine-protein kinase catalytic" evidence="2">
    <location>
        <begin position="7"/>
        <end position="50"/>
    </location>
</feature>
<dbReference type="InterPro" id="IPR051343">
    <property type="entry name" value="G-type_lectin_kinases/EP1-like"/>
</dbReference>
<comment type="caution">
    <text evidence="3">The sequence shown here is derived from an EMBL/GenBank/DDBJ whole genome shotgun (WGS) entry which is preliminary data.</text>
</comment>
<evidence type="ECO:0000256" key="1">
    <source>
        <dbReference type="ARBA" id="ARBA00022729"/>
    </source>
</evidence>
<keyword evidence="1" id="KW-0732">Signal</keyword>
<name>A0AA38GH27_TAXCH</name>
<sequence length="81" mass="9489">MMLGMPRYLALEWLLNTRISSKSDVYSFGMVLSELISGWKNMDVNVEDEEKRHYPSWAWRVVEDQKSNGEVARELVDPILQ</sequence>
<dbReference type="InterPro" id="IPR011009">
    <property type="entry name" value="Kinase-like_dom_sf"/>
</dbReference>
<dbReference type="Gene3D" id="1.10.510.10">
    <property type="entry name" value="Transferase(Phosphotransferase) domain 1"/>
    <property type="match status" value="1"/>
</dbReference>
<accession>A0AA38GH27</accession>
<keyword evidence="4" id="KW-1185">Reference proteome</keyword>
<dbReference type="AlphaFoldDB" id="A0AA38GH27"/>
<protein>
    <recommendedName>
        <fullName evidence="2">Serine-threonine/tyrosine-protein kinase catalytic domain-containing protein</fullName>
    </recommendedName>
</protein>
<proteinExistence type="predicted"/>
<evidence type="ECO:0000259" key="2">
    <source>
        <dbReference type="Pfam" id="PF07714"/>
    </source>
</evidence>
<organism evidence="3 4">
    <name type="scientific">Taxus chinensis</name>
    <name type="common">Chinese yew</name>
    <name type="synonym">Taxus wallichiana var. chinensis</name>
    <dbReference type="NCBI Taxonomy" id="29808"/>
    <lineage>
        <taxon>Eukaryota</taxon>
        <taxon>Viridiplantae</taxon>
        <taxon>Streptophyta</taxon>
        <taxon>Embryophyta</taxon>
        <taxon>Tracheophyta</taxon>
        <taxon>Spermatophyta</taxon>
        <taxon>Pinopsida</taxon>
        <taxon>Pinidae</taxon>
        <taxon>Conifers II</taxon>
        <taxon>Cupressales</taxon>
        <taxon>Taxaceae</taxon>
        <taxon>Taxus</taxon>
    </lineage>
</organism>